<dbReference type="SUPFAM" id="SSF103473">
    <property type="entry name" value="MFS general substrate transporter"/>
    <property type="match status" value="1"/>
</dbReference>
<evidence type="ECO:0000256" key="2">
    <source>
        <dbReference type="ARBA" id="ARBA00022692"/>
    </source>
</evidence>
<reference evidence="8 9" key="1">
    <citation type="submission" date="2023-01" db="EMBL/GenBank/DDBJ databases">
        <title>Analysis of 21 Apiospora genomes using comparative genomics revels a genus with tremendous synthesis potential of carbohydrate active enzymes and secondary metabolites.</title>
        <authorList>
            <person name="Sorensen T."/>
        </authorList>
    </citation>
    <scope>NUCLEOTIDE SEQUENCE [LARGE SCALE GENOMIC DNA]</scope>
    <source>
        <strain evidence="8 9">CBS 117206</strain>
    </source>
</reference>
<feature type="region of interest" description="Disordered" evidence="5">
    <location>
        <begin position="1"/>
        <end position="54"/>
    </location>
</feature>
<organism evidence="8 9">
    <name type="scientific">Apiospora kogelbergensis</name>
    <dbReference type="NCBI Taxonomy" id="1337665"/>
    <lineage>
        <taxon>Eukaryota</taxon>
        <taxon>Fungi</taxon>
        <taxon>Dikarya</taxon>
        <taxon>Ascomycota</taxon>
        <taxon>Pezizomycotina</taxon>
        <taxon>Sordariomycetes</taxon>
        <taxon>Xylariomycetidae</taxon>
        <taxon>Amphisphaeriales</taxon>
        <taxon>Apiosporaceae</taxon>
        <taxon>Apiospora</taxon>
    </lineage>
</organism>
<evidence type="ECO:0000256" key="1">
    <source>
        <dbReference type="ARBA" id="ARBA00004141"/>
    </source>
</evidence>
<gene>
    <name evidence="8" type="ORF">PG999_008974</name>
</gene>
<proteinExistence type="predicted"/>
<comment type="caution">
    <text evidence="8">The sequence shown here is derived from an EMBL/GenBank/DDBJ whole genome shotgun (WGS) entry which is preliminary data.</text>
</comment>
<sequence>MSPERRNTSTSAAPENEMPPALSGGPPVLMPLELDAGGDTRDGGGGNPETAETPQVQRTYIQGWRLYTLITARLSYLFTIGLRVFMKCCCTEYVTGTDSSPARRLCLALLLSFLETTIVSTSLVSITNALGGFEQRDWVVTSYLITYTGKLSSSSSHKACVLVVNPFPLFLPGFLIIYAKFSDILGRKLLILVAVAIFAIFSIVCGSISDMTQLYVLAACCSVPIVFRAFQGVGASGIYAMVTVIQPELVPPEKWGHLLAGVAMVTVVSSVLGPILGGLINDHGSWRWVFLLNAPIAAVATAMIAFLMPTHFPNQGNPEAHVSLRAKFSRTSLARLDVLGAALLLAATVLIVFGFEEAGSRYPWASAPILSTLVIGALLLVAFIFWERIVGRPRRVQEPIFPLRLMKRRVFAGLMLVGFLTGPPFMTVLINLPQRIQAVDGVSPFDAGVRLLPLLLSSPVATALAGQLATKLKVPPFYLTMFATSLQMLGIGLCSSVPFRGSSTTIYGYEVLMGFGFGMGLVSLLIYAPLVVDREDLAVTMGAITQVRVLGGTIGLAISATVLNNHLASRLPSLLTSSEMQQVSQSLSFVSSLPDATRDAVREVFAEGYNTQMRAMLYFSAATWLCAAVLLWEKRLRTIVDVKA</sequence>
<feature type="transmembrane region" description="Helical" evidence="6">
    <location>
        <begin position="511"/>
        <end position="532"/>
    </location>
</feature>
<name>A0AAW0QUU2_9PEZI</name>
<evidence type="ECO:0000256" key="6">
    <source>
        <dbReference type="SAM" id="Phobius"/>
    </source>
</evidence>
<dbReference type="Gene3D" id="1.20.1720.10">
    <property type="entry name" value="Multidrug resistance protein D"/>
    <property type="match status" value="1"/>
</dbReference>
<feature type="transmembrane region" description="Helical" evidence="6">
    <location>
        <begin position="410"/>
        <end position="431"/>
    </location>
</feature>
<feature type="transmembrane region" description="Helical" evidence="6">
    <location>
        <begin position="286"/>
        <end position="308"/>
    </location>
</feature>
<dbReference type="InterPro" id="IPR020846">
    <property type="entry name" value="MFS_dom"/>
</dbReference>
<feature type="transmembrane region" description="Helical" evidence="6">
    <location>
        <begin position="367"/>
        <end position="389"/>
    </location>
</feature>
<dbReference type="PANTHER" id="PTHR23501:SF43">
    <property type="entry name" value="MULTIDRUG TRANSPORTER, PUTATIVE (AFU_ORTHOLOGUE AFUA_6G03040)-RELATED"/>
    <property type="match status" value="1"/>
</dbReference>
<dbReference type="EMBL" id="JAQQWP010000008">
    <property type="protein sequence ID" value="KAK8105615.1"/>
    <property type="molecule type" value="Genomic_DNA"/>
</dbReference>
<dbReference type="AlphaFoldDB" id="A0AAW0QUU2"/>
<feature type="transmembrane region" description="Helical" evidence="6">
    <location>
        <begin position="215"/>
        <end position="245"/>
    </location>
</feature>
<dbReference type="PROSITE" id="PS50850">
    <property type="entry name" value="MFS"/>
    <property type="match status" value="1"/>
</dbReference>
<dbReference type="Pfam" id="PF07690">
    <property type="entry name" value="MFS_1"/>
    <property type="match status" value="2"/>
</dbReference>
<evidence type="ECO:0000256" key="3">
    <source>
        <dbReference type="ARBA" id="ARBA00022989"/>
    </source>
</evidence>
<dbReference type="InterPro" id="IPR011701">
    <property type="entry name" value="MFS"/>
</dbReference>
<feature type="transmembrane region" description="Helical" evidence="6">
    <location>
        <begin position="257"/>
        <end position="280"/>
    </location>
</feature>
<feature type="transmembrane region" description="Helical" evidence="6">
    <location>
        <begin position="156"/>
        <end position="177"/>
    </location>
</feature>
<dbReference type="Gene3D" id="1.20.1250.20">
    <property type="entry name" value="MFS general substrate transporter like domains"/>
    <property type="match status" value="1"/>
</dbReference>
<dbReference type="PANTHER" id="PTHR23501">
    <property type="entry name" value="MAJOR FACILITATOR SUPERFAMILY"/>
    <property type="match status" value="1"/>
</dbReference>
<feature type="transmembrane region" description="Helical" evidence="6">
    <location>
        <begin position="189"/>
        <end position="209"/>
    </location>
</feature>
<dbReference type="Proteomes" id="UP001392437">
    <property type="component" value="Unassembled WGS sequence"/>
</dbReference>
<comment type="subcellular location">
    <subcellularLocation>
        <location evidence="1">Membrane</location>
        <topology evidence="1">Multi-pass membrane protein</topology>
    </subcellularLocation>
</comment>
<feature type="transmembrane region" description="Helical" evidence="6">
    <location>
        <begin position="544"/>
        <end position="563"/>
    </location>
</feature>
<feature type="transmembrane region" description="Helical" evidence="6">
    <location>
        <begin position="105"/>
        <end position="126"/>
    </location>
</feature>
<evidence type="ECO:0000259" key="7">
    <source>
        <dbReference type="PROSITE" id="PS50850"/>
    </source>
</evidence>
<keyword evidence="9" id="KW-1185">Reference proteome</keyword>
<dbReference type="GO" id="GO:0005886">
    <property type="term" value="C:plasma membrane"/>
    <property type="evidence" value="ECO:0007669"/>
    <property type="project" value="TreeGrafter"/>
</dbReference>
<feature type="transmembrane region" description="Helical" evidence="6">
    <location>
        <begin position="477"/>
        <end position="499"/>
    </location>
</feature>
<feature type="transmembrane region" description="Helical" evidence="6">
    <location>
        <begin position="333"/>
        <end position="355"/>
    </location>
</feature>
<evidence type="ECO:0000313" key="9">
    <source>
        <dbReference type="Proteomes" id="UP001392437"/>
    </source>
</evidence>
<evidence type="ECO:0000256" key="4">
    <source>
        <dbReference type="ARBA" id="ARBA00023136"/>
    </source>
</evidence>
<keyword evidence="3 6" id="KW-1133">Transmembrane helix</keyword>
<evidence type="ECO:0000256" key="5">
    <source>
        <dbReference type="SAM" id="MobiDB-lite"/>
    </source>
</evidence>
<protein>
    <recommendedName>
        <fullName evidence="7">Major facilitator superfamily (MFS) profile domain-containing protein</fullName>
    </recommendedName>
</protein>
<feature type="transmembrane region" description="Helical" evidence="6">
    <location>
        <begin position="615"/>
        <end position="632"/>
    </location>
</feature>
<keyword evidence="4 6" id="KW-0472">Membrane</keyword>
<accession>A0AAW0QUU2</accession>
<keyword evidence="2 6" id="KW-0812">Transmembrane</keyword>
<feature type="domain" description="Major facilitator superfamily (MFS) profile" evidence="7">
    <location>
        <begin position="101"/>
        <end position="639"/>
    </location>
</feature>
<dbReference type="InterPro" id="IPR036259">
    <property type="entry name" value="MFS_trans_sf"/>
</dbReference>
<evidence type="ECO:0000313" key="8">
    <source>
        <dbReference type="EMBL" id="KAK8105615.1"/>
    </source>
</evidence>
<dbReference type="GO" id="GO:0022857">
    <property type="term" value="F:transmembrane transporter activity"/>
    <property type="evidence" value="ECO:0007669"/>
    <property type="project" value="InterPro"/>
</dbReference>